<comment type="caution">
    <text evidence="14">The sequence shown here is derived from an EMBL/GenBank/DDBJ whole genome shotgun (WGS) entry which is preliminary data.</text>
</comment>
<evidence type="ECO:0000256" key="5">
    <source>
        <dbReference type="ARBA" id="ARBA00022989"/>
    </source>
</evidence>
<keyword evidence="9" id="KW-0325">Glycoprotein</keyword>
<evidence type="ECO:0000256" key="12">
    <source>
        <dbReference type="SAM" id="Phobius"/>
    </source>
</evidence>
<dbReference type="Pfam" id="PF00003">
    <property type="entry name" value="7tm_3"/>
    <property type="match status" value="1"/>
</dbReference>
<dbReference type="PANTHER" id="PTHR24060">
    <property type="entry name" value="METABOTROPIC GLUTAMATE RECEPTOR"/>
    <property type="match status" value="1"/>
</dbReference>
<evidence type="ECO:0000256" key="6">
    <source>
        <dbReference type="ARBA" id="ARBA00023040"/>
    </source>
</evidence>
<evidence type="ECO:0000259" key="13">
    <source>
        <dbReference type="PROSITE" id="PS50259"/>
    </source>
</evidence>
<accession>A0AAE0RYM5</accession>
<protein>
    <recommendedName>
        <fullName evidence="13">G-protein coupled receptors family 3 profile domain-containing protein</fullName>
    </recommendedName>
</protein>
<dbReference type="InterPro" id="IPR050726">
    <property type="entry name" value="mGluR"/>
</dbReference>
<feature type="transmembrane region" description="Helical" evidence="12">
    <location>
        <begin position="780"/>
        <end position="801"/>
    </location>
</feature>
<dbReference type="GO" id="GO:0004930">
    <property type="term" value="F:G protein-coupled receptor activity"/>
    <property type="evidence" value="ECO:0007669"/>
    <property type="project" value="UniProtKB-KW"/>
</dbReference>
<name>A0AAE0RYM5_9BIVA</name>
<dbReference type="FunFam" id="3.40.50.2300:FF:000145">
    <property type="entry name" value="Glutamate receptor, metabotropic"/>
    <property type="match status" value="1"/>
</dbReference>
<evidence type="ECO:0000256" key="9">
    <source>
        <dbReference type="ARBA" id="ARBA00023180"/>
    </source>
</evidence>
<comment type="subcellular location">
    <subcellularLocation>
        <location evidence="1">Cell membrane</location>
        <topology evidence="1">Multi-pass membrane protein</topology>
    </subcellularLocation>
</comment>
<feature type="transmembrane region" description="Helical" evidence="12">
    <location>
        <begin position="588"/>
        <end position="611"/>
    </location>
</feature>
<evidence type="ECO:0000256" key="2">
    <source>
        <dbReference type="ARBA" id="ARBA00007242"/>
    </source>
</evidence>
<dbReference type="InterPro" id="IPR038550">
    <property type="entry name" value="GPCR_3_9-Cys_sf"/>
</dbReference>
<dbReference type="Pfam" id="PF01094">
    <property type="entry name" value="ANF_receptor"/>
    <property type="match status" value="1"/>
</dbReference>
<dbReference type="GO" id="GO:0005886">
    <property type="term" value="C:plasma membrane"/>
    <property type="evidence" value="ECO:0007669"/>
    <property type="project" value="UniProtKB-SubCell"/>
</dbReference>
<reference evidence="14" key="1">
    <citation type="journal article" date="2021" name="Genome Biol. Evol.">
        <title>A High-Quality Reference Genome for a Parasitic Bivalve with Doubly Uniparental Inheritance (Bivalvia: Unionida).</title>
        <authorList>
            <person name="Smith C.H."/>
        </authorList>
    </citation>
    <scope>NUCLEOTIDE SEQUENCE</scope>
    <source>
        <strain evidence="14">CHS0354</strain>
    </source>
</reference>
<dbReference type="InterPro" id="IPR028082">
    <property type="entry name" value="Peripla_BP_I"/>
</dbReference>
<dbReference type="Gene3D" id="2.10.50.30">
    <property type="entry name" value="GPCR, family 3, nine cysteines domain"/>
    <property type="match status" value="1"/>
</dbReference>
<keyword evidence="5 12" id="KW-1133">Transmembrane helix</keyword>
<dbReference type="Gene3D" id="3.40.50.2300">
    <property type="match status" value="2"/>
</dbReference>
<keyword evidence="8" id="KW-0675">Receptor</keyword>
<keyword evidence="6" id="KW-0297">G-protein coupled receptor</keyword>
<dbReference type="SUPFAM" id="SSF53822">
    <property type="entry name" value="Periplasmic binding protein-like I"/>
    <property type="match status" value="1"/>
</dbReference>
<evidence type="ECO:0000256" key="8">
    <source>
        <dbReference type="ARBA" id="ARBA00023170"/>
    </source>
</evidence>
<comment type="similarity">
    <text evidence="2">Belongs to the G-protein coupled receptor 3 family.</text>
</comment>
<dbReference type="InterPro" id="IPR000337">
    <property type="entry name" value="GPCR_3"/>
</dbReference>
<evidence type="ECO:0000313" key="15">
    <source>
        <dbReference type="Proteomes" id="UP001195483"/>
    </source>
</evidence>
<reference evidence="14" key="3">
    <citation type="submission" date="2023-05" db="EMBL/GenBank/DDBJ databases">
        <authorList>
            <person name="Smith C.H."/>
        </authorList>
    </citation>
    <scope>NUCLEOTIDE SEQUENCE</scope>
    <source>
        <strain evidence="14">CHS0354</strain>
        <tissue evidence="14">Mantle</tissue>
    </source>
</reference>
<keyword evidence="7 12" id="KW-0472">Membrane</keyword>
<evidence type="ECO:0000313" key="14">
    <source>
        <dbReference type="EMBL" id="KAK3581869.1"/>
    </source>
</evidence>
<feature type="transmembrane region" description="Helical" evidence="12">
    <location>
        <begin position="746"/>
        <end position="768"/>
    </location>
</feature>
<evidence type="ECO:0000256" key="4">
    <source>
        <dbReference type="ARBA" id="ARBA00022692"/>
    </source>
</evidence>
<dbReference type="InterPro" id="IPR017978">
    <property type="entry name" value="GPCR_3_C"/>
</dbReference>
<dbReference type="InterPro" id="IPR001828">
    <property type="entry name" value="ANF_lig-bd_rcpt"/>
</dbReference>
<proteinExistence type="inferred from homology"/>
<dbReference type="EMBL" id="JAEAOA010000067">
    <property type="protein sequence ID" value="KAK3581869.1"/>
    <property type="molecule type" value="Genomic_DNA"/>
</dbReference>
<evidence type="ECO:0000256" key="1">
    <source>
        <dbReference type="ARBA" id="ARBA00004651"/>
    </source>
</evidence>
<feature type="transmembrane region" description="Helical" evidence="12">
    <location>
        <begin position="659"/>
        <end position="679"/>
    </location>
</feature>
<feature type="domain" description="G-protein coupled receptors family 3 profile" evidence="13">
    <location>
        <begin position="588"/>
        <end position="852"/>
    </location>
</feature>
<gene>
    <name evidence="14" type="ORF">CHS0354_000285</name>
</gene>
<keyword evidence="3" id="KW-1003">Cell membrane</keyword>
<keyword evidence="10" id="KW-0807">Transducer</keyword>
<dbReference type="PRINTS" id="PR00248">
    <property type="entry name" value="GPCRMGR"/>
</dbReference>
<evidence type="ECO:0000256" key="11">
    <source>
        <dbReference type="SAM" id="MobiDB-lite"/>
    </source>
</evidence>
<dbReference type="InterPro" id="IPR000162">
    <property type="entry name" value="GPCR_3_mtglu_rcpt"/>
</dbReference>
<sequence>MIINMQTLRALSVLFIVNIQLVHTLNYKYLNLTGDLIIGGLLPMHHLKEGGGCSETIVENDGIQALEGMLYAIRKINSEVLPGFKLGLVVMDTCFSDTVALDRTMKFIMQKIKMQQGSNFWTCPNGSEPVAIADENYVVGVIGATSSAESIQVASLLRLFKIPQISYRSTTPELSDKGRYDYFKRTVPSDIYQSKAIVGLLRLLNWTYITGVFEDSSYGEQGFQLVMKAASQNDICVAYSRKMKRYFSSEEEKKKEMNDIVDALNAHNNTNGKIVVVLYAYLDLVEVLFQTIYERGYSGRYIWVGSDAWAAREFTKAGVQMVADGAIALLPLAKEMPDFDKYFTSLTPDNNKDNSWFKEYWEQVFNCSLSAKDCTQHSLAQPKVQIFRRGSSRRGNGTRAYQPDLNIYFVMDAVLAYAHALKEIHSVECPGVNGLCDRMKQNVSQQNFGTRVLTELEKVEFTNFIGLKFKFINGSEGQSRYSIMQYNKMGTPQWKPIGTFDENSSFVLDENFISMTKESICSAPCKVGEALITSRTDKCCWECNPCGEAEYLSTISVCKRCSDGTRPDSNRTGCISTEETYMSHENKYAIVFCVLSTSAIIVTICVGVIYYRKRETPIIKATGTEMSFVILSGVIFSYASSFIFVAYPSPASCGGTRLILGLSYSLVYAAILVKTNRIYRVFNIKGNQPKKLAMISTQSQLLIMAGVVVVEVIILVMWIIFKPPDVTNIYPDNFSNILVCKDSTDFSYLGALVYPFILMIICMVYGFLTRKAPDGFNEARHIAFGSYAFCVMWLAFVPIYFSIQNNTVRIACLCLASFINATVTLLTLFFQKVYVVLCHPEKNTRESVMTRKRMFTIDTSDLDKLSALSKIRGYSVSTFNSFAQTRKNSKRSSSEQHLSTKDLSISTISHDGRKERPNSFPEISSSPAVMLELSDFANRNSLDIPARGSCRERKNTVKVKDGTFIRNGSVKAFATTSFYPICLEIPSENENNEVKKKNPAIVVTPTDEVEDTGY</sequence>
<dbReference type="AlphaFoldDB" id="A0AAE0RYM5"/>
<dbReference type="Proteomes" id="UP001195483">
    <property type="component" value="Unassembled WGS sequence"/>
</dbReference>
<organism evidence="14 15">
    <name type="scientific">Potamilus streckersoni</name>
    <dbReference type="NCBI Taxonomy" id="2493646"/>
    <lineage>
        <taxon>Eukaryota</taxon>
        <taxon>Metazoa</taxon>
        <taxon>Spiralia</taxon>
        <taxon>Lophotrochozoa</taxon>
        <taxon>Mollusca</taxon>
        <taxon>Bivalvia</taxon>
        <taxon>Autobranchia</taxon>
        <taxon>Heteroconchia</taxon>
        <taxon>Palaeoheterodonta</taxon>
        <taxon>Unionida</taxon>
        <taxon>Unionoidea</taxon>
        <taxon>Unionidae</taxon>
        <taxon>Ambleminae</taxon>
        <taxon>Lampsilini</taxon>
        <taxon>Potamilus</taxon>
    </lineage>
</organism>
<keyword evidence="4 12" id="KW-0812">Transmembrane</keyword>
<feature type="transmembrane region" description="Helical" evidence="12">
    <location>
        <begin position="623"/>
        <end position="647"/>
    </location>
</feature>
<feature type="transmembrane region" description="Helical" evidence="12">
    <location>
        <begin position="700"/>
        <end position="721"/>
    </location>
</feature>
<dbReference type="PROSITE" id="PS50259">
    <property type="entry name" value="G_PROTEIN_RECEP_F3_4"/>
    <property type="match status" value="1"/>
</dbReference>
<keyword evidence="15" id="KW-1185">Reference proteome</keyword>
<evidence type="ECO:0000256" key="3">
    <source>
        <dbReference type="ARBA" id="ARBA00022475"/>
    </source>
</evidence>
<evidence type="ECO:0000256" key="7">
    <source>
        <dbReference type="ARBA" id="ARBA00023136"/>
    </source>
</evidence>
<feature type="region of interest" description="Disordered" evidence="11">
    <location>
        <begin position="887"/>
        <end position="924"/>
    </location>
</feature>
<reference evidence="14" key="2">
    <citation type="journal article" date="2021" name="Genome Biol. Evol.">
        <title>Developing a high-quality reference genome for a parasitic bivalve with doubly uniparental inheritance (Bivalvia: Unionida).</title>
        <authorList>
            <person name="Smith C.H."/>
        </authorList>
    </citation>
    <scope>NUCLEOTIDE SEQUENCE</scope>
    <source>
        <strain evidence="14">CHS0354</strain>
        <tissue evidence="14">Mantle</tissue>
    </source>
</reference>
<evidence type="ECO:0000256" key="10">
    <source>
        <dbReference type="ARBA" id="ARBA00023224"/>
    </source>
</evidence>
<feature type="transmembrane region" description="Helical" evidence="12">
    <location>
        <begin position="807"/>
        <end position="830"/>
    </location>
</feature>
<dbReference type="PRINTS" id="PR00593">
    <property type="entry name" value="MTABOTROPICR"/>
</dbReference>